<dbReference type="AlphaFoldDB" id="A0A9P8W2V2"/>
<evidence type="ECO:0000313" key="1">
    <source>
        <dbReference type="EMBL" id="KAH6886410.1"/>
    </source>
</evidence>
<name>A0A9P8W2V2_9HYPO</name>
<dbReference type="PANTHER" id="PTHR34883">
    <property type="entry name" value="SERINE-RICH PROTEIN, PUTATIVE-RELATED-RELATED"/>
    <property type="match status" value="1"/>
</dbReference>
<comment type="caution">
    <text evidence="1">The sequence shown here is derived from an EMBL/GenBank/DDBJ whole genome shotgun (WGS) entry which is preliminary data.</text>
</comment>
<dbReference type="Gene3D" id="2.60.40.420">
    <property type="entry name" value="Cupredoxins - blue copper proteins"/>
    <property type="match status" value="1"/>
</dbReference>
<evidence type="ECO:0008006" key="3">
    <source>
        <dbReference type="Google" id="ProtNLM"/>
    </source>
</evidence>
<dbReference type="InterPro" id="IPR008972">
    <property type="entry name" value="Cupredoxin"/>
</dbReference>
<evidence type="ECO:0000313" key="2">
    <source>
        <dbReference type="Proteomes" id="UP000777438"/>
    </source>
</evidence>
<dbReference type="InterPro" id="IPR052953">
    <property type="entry name" value="Ser-rich/MCO-related"/>
</dbReference>
<sequence>MEALLKGTFSSSQLTTTTPTLTTNTLFTSSHLLTSALQLLSLQHNKILTITKPPFKMFSFKTLSAALLLAASVSAAPTKTTRDYADQTVELTGVTHSVVAGLGGLRFDPDNVVAEVGDVMEWHFLPANHSVAQADFNSPCSPSSDGLGFFAGFNFVTAEGQADNVFQAVILDDSKPIWYYCPQTKGNHCQSGMVGVINQNFNDQTHSLAKFRELAATTGTSVVPPVVQGGSVILNPNPNGGF</sequence>
<dbReference type="SUPFAM" id="SSF49503">
    <property type="entry name" value="Cupredoxins"/>
    <property type="match status" value="1"/>
</dbReference>
<accession>A0A9P8W2V2</accession>
<dbReference type="CDD" id="cd00920">
    <property type="entry name" value="Cupredoxin"/>
    <property type="match status" value="1"/>
</dbReference>
<dbReference type="OrthoDB" id="5415867at2759"/>
<protein>
    <recommendedName>
        <fullName evidence="3">Extracellular serine-rich protein</fullName>
    </recommendedName>
</protein>
<dbReference type="Proteomes" id="UP000777438">
    <property type="component" value="Unassembled WGS sequence"/>
</dbReference>
<organism evidence="1 2">
    <name type="scientific">Thelonectria olida</name>
    <dbReference type="NCBI Taxonomy" id="1576542"/>
    <lineage>
        <taxon>Eukaryota</taxon>
        <taxon>Fungi</taxon>
        <taxon>Dikarya</taxon>
        <taxon>Ascomycota</taxon>
        <taxon>Pezizomycotina</taxon>
        <taxon>Sordariomycetes</taxon>
        <taxon>Hypocreomycetidae</taxon>
        <taxon>Hypocreales</taxon>
        <taxon>Nectriaceae</taxon>
        <taxon>Thelonectria</taxon>
    </lineage>
</organism>
<keyword evidence="2" id="KW-1185">Reference proteome</keyword>
<reference evidence="1 2" key="1">
    <citation type="journal article" date="2021" name="Nat. Commun.">
        <title>Genetic determinants of endophytism in the Arabidopsis root mycobiome.</title>
        <authorList>
            <person name="Mesny F."/>
            <person name="Miyauchi S."/>
            <person name="Thiergart T."/>
            <person name="Pickel B."/>
            <person name="Atanasova L."/>
            <person name="Karlsson M."/>
            <person name="Huettel B."/>
            <person name="Barry K.W."/>
            <person name="Haridas S."/>
            <person name="Chen C."/>
            <person name="Bauer D."/>
            <person name="Andreopoulos W."/>
            <person name="Pangilinan J."/>
            <person name="LaButti K."/>
            <person name="Riley R."/>
            <person name="Lipzen A."/>
            <person name="Clum A."/>
            <person name="Drula E."/>
            <person name="Henrissat B."/>
            <person name="Kohler A."/>
            <person name="Grigoriev I.V."/>
            <person name="Martin F.M."/>
            <person name="Hacquard S."/>
        </authorList>
    </citation>
    <scope>NUCLEOTIDE SEQUENCE [LARGE SCALE GENOMIC DNA]</scope>
    <source>
        <strain evidence="1 2">MPI-CAGE-CH-0241</strain>
    </source>
</reference>
<gene>
    <name evidence="1" type="ORF">B0T10DRAFT_491130</name>
</gene>
<dbReference type="EMBL" id="JAGPYM010000016">
    <property type="protein sequence ID" value="KAH6886410.1"/>
    <property type="molecule type" value="Genomic_DNA"/>
</dbReference>
<dbReference type="PANTHER" id="PTHR34883:SF15">
    <property type="entry name" value="EXTRACELLULAR SERINE-RICH PROTEIN"/>
    <property type="match status" value="1"/>
</dbReference>
<proteinExistence type="predicted"/>